<comment type="caution">
    <text evidence="3">The sequence shown here is derived from an EMBL/GenBank/DDBJ whole genome shotgun (WGS) entry which is preliminary data.</text>
</comment>
<proteinExistence type="predicted"/>
<evidence type="ECO:0000256" key="1">
    <source>
        <dbReference type="SAM" id="Coils"/>
    </source>
</evidence>
<reference evidence="4" key="1">
    <citation type="submission" date="2017-01" db="EMBL/GenBank/DDBJ databases">
        <authorList>
            <person name="Wang Y."/>
            <person name="White M."/>
            <person name="Kvist S."/>
            <person name="Moncalvo J.-M."/>
        </authorList>
    </citation>
    <scope>NUCLEOTIDE SEQUENCE [LARGE SCALE GENOMIC DNA]</scope>
    <source>
        <strain evidence="4">ID-206-W2</strain>
    </source>
</reference>
<feature type="compositionally biased region" description="Polar residues" evidence="2">
    <location>
        <begin position="119"/>
        <end position="140"/>
    </location>
</feature>
<evidence type="ECO:0000313" key="3">
    <source>
        <dbReference type="EMBL" id="OMJ25832.1"/>
    </source>
</evidence>
<organism evidence="3 4">
    <name type="scientific">Smittium culicis</name>
    <dbReference type="NCBI Taxonomy" id="133412"/>
    <lineage>
        <taxon>Eukaryota</taxon>
        <taxon>Fungi</taxon>
        <taxon>Fungi incertae sedis</taxon>
        <taxon>Zoopagomycota</taxon>
        <taxon>Kickxellomycotina</taxon>
        <taxon>Harpellomycetes</taxon>
        <taxon>Harpellales</taxon>
        <taxon>Legeriomycetaceae</taxon>
        <taxon>Smittium</taxon>
    </lineage>
</organism>
<evidence type="ECO:0000313" key="4">
    <source>
        <dbReference type="Proteomes" id="UP000187429"/>
    </source>
</evidence>
<sequence length="1482" mass="168214">MKKGLDKDKDKDKEGDSKYLKNGCEKKEIDFLSALKGPIVYTKKPNKKEKSLSYKNKHKSSIAFYNYGNDLKALKISAPLSDSKHTSKPSVSQSRSKISLFEQKFDPISLRKPKRDQIYSDTNPKLNSLPSKYASNQGFNQNLENSYNSHLASQSSHPLRNPSPFTRDIAYDSSSSILEPPKFSISHERASFDDFFEWDRVILDDNDDSNDDISIMSTRTNSDYKDFRSMRSYNPTRYIPYTNSIPAENEDKSMDTSPAEHERIALDDLNENDFFSILNSPDRKRDNINTYDPPRLSEDRSFTTMSSSYLPPKPTAIYKSQNLGIYDIRKIIPKTECNTTSTRISSPIKDHLDNHPGKNKVTFDEKLINKININSADIQIEPSIKLVTETKSVVDNTSIPNKSSSILYEINDSNESLSSQISVDNRSVNIFTSEPANKDEIVLEKNDEYDVFLSKSLINNKPTDSSEKINSILGFNYNTTEDEISFNSQNKTEEVFKQSLESLTDPLFVSSSTIKDLIQSFLSDLRSQTTLIQDKVFFPKNARISKKRSLPENLSRFNLPLSQIPSCDPLNLDINISNTEQDNLDNSSATRINLFPLNDSKNSALEMKVSKLKKQLNEIKKSLKVGFENEKYKLDFLTKNVLNLIEVNDSLSSDILAESNSISPKLKNLILSLISLNNDKITNGIDLKDKTNQDRLAILELEFNSGLKEIYTSPENSLNEKKDFSIIPYQLNKINSCIELIAKYCINEIDALINENKYLKNQSKIYKNSELNEIITNKHDDNDINSNESKILTEKNTEAKTFNVFSVSTKASTENESDSLLLKDEISSLKKLMIEILPYSKIPKDGFSLENKNLISKIISESSDLINPNGEISSFDFTSIYTSPETEKSNDSSISGNSNNTLMLPAEPVTKKADSLISSSGDFTPLENEDFAVKTPKTDLDDLAVQHDRAVKNYETQLKEYKNILKSSQEKSAILENNLLLLQSEYLKSKSMLEDTNNSLRNEIRVYKKIEKELKSNILKLKLNIFDLRSDHSNSLSSNDSNTIDNPNTGTLDRFANNGDIRRSYSLSRLNKISSIDDFSTKKISSDSNYRIDQVPKSKISDLNRSSSIASYHTSYRSKSIKHYADKFQSSAIYENDMYDRSIKDLDGLNSDLALIDLKKKNINLNNELKKIRESYNLYKSEADFTKNSLVDRIESLLINIDNVKSKSISSDVFEQFRASWESRLDEREELVNNYKMDINLTKIKIVETIKLVLISSDSKQMMKDGAQNGKLDFQNLISKLHHKLTNNTPINNDYETLLDFFSNVSLKINSKGATASKTPVVKAHQSLIRSNSKKKNKFRLLSASDFRLSNANPTKNTDDEAIKFIETRLMVLNIDDLIKILVLVIKNVLLEIIPYEYSQYLLSSPPNIVLNSFKVGSTLYEKLITPGPHINPINDRSKVSINVKEYNNLLNKVSDAAIVNKLVMAQLDATKLSIANLRKNL</sequence>
<dbReference type="OrthoDB" id="5640619at2759"/>
<protein>
    <submittedName>
        <fullName evidence="3">Uncharacterized protein</fullName>
    </submittedName>
</protein>
<keyword evidence="4" id="KW-1185">Reference proteome</keyword>
<gene>
    <name evidence="3" type="ORF">AYI69_g4164</name>
</gene>
<name>A0A1R1YFZ9_9FUNG</name>
<dbReference type="EMBL" id="LSSM01001569">
    <property type="protein sequence ID" value="OMJ25832.1"/>
    <property type="molecule type" value="Genomic_DNA"/>
</dbReference>
<keyword evidence="1" id="KW-0175">Coiled coil</keyword>
<dbReference type="Proteomes" id="UP000187429">
    <property type="component" value="Unassembled WGS sequence"/>
</dbReference>
<feature type="region of interest" description="Disordered" evidence="2">
    <location>
        <begin position="112"/>
        <end position="140"/>
    </location>
</feature>
<feature type="region of interest" description="Disordered" evidence="2">
    <location>
        <begin position="285"/>
        <end position="307"/>
    </location>
</feature>
<feature type="coiled-coil region" evidence="1">
    <location>
        <begin position="944"/>
        <end position="1017"/>
    </location>
</feature>
<accession>A0A1R1YFZ9</accession>
<evidence type="ECO:0000256" key="2">
    <source>
        <dbReference type="SAM" id="MobiDB-lite"/>
    </source>
</evidence>
<feature type="coiled-coil region" evidence="1">
    <location>
        <begin position="1155"/>
        <end position="1182"/>
    </location>
</feature>